<dbReference type="SUPFAM" id="SSF50692">
    <property type="entry name" value="ADC-like"/>
    <property type="match status" value="1"/>
</dbReference>
<keyword evidence="4" id="KW-0408">Iron</keyword>
<organism evidence="7">
    <name type="scientific">hydrothermal vent metagenome</name>
    <dbReference type="NCBI Taxonomy" id="652676"/>
    <lineage>
        <taxon>unclassified sequences</taxon>
        <taxon>metagenomes</taxon>
        <taxon>ecological metagenomes</taxon>
    </lineage>
</organism>
<gene>
    <name evidence="7" type="ORF">MNB_SV-3-758</name>
</gene>
<dbReference type="GO" id="GO:0003954">
    <property type="term" value="F:NADH dehydrogenase activity"/>
    <property type="evidence" value="ECO:0007669"/>
    <property type="project" value="TreeGrafter"/>
</dbReference>
<dbReference type="GO" id="GO:0016020">
    <property type="term" value="C:membrane"/>
    <property type="evidence" value="ECO:0007669"/>
    <property type="project" value="TreeGrafter"/>
</dbReference>
<reference evidence="7" key="1">
    <citation type="submission" date="2016-10" db="EMBL/GenBank/DDBJ databases">
        <authorList>
            <person name="de Groot N.N."/>
        </authorList>
    </citation>
    <scope>NUCLEOTIDE SEQUENCE</scope>
</reference>
<dbReference type="GO" id="GO:0043546">
    <property type="term" value="F:molybdopterin cofactor binding"/>
    <property type="evidence" value="ECO:0007669"/>
    <property type="project" value="InterPro"/>
</dbReference>
<dbReference type="SUPFAM" id="SSF53706">
    <property type="entry name" value="Formate dehydrogenase/DMSO reductase, domains 1-3"/>
    <property type="match status" value="1"/>
</dbReference>
<evidence type="ECO:0000256" key="2">
    <source>
        <dbReference type="ARBA" id="ARBA00022723"/>
    </source>
</evidence>
<accession>A0A1W1CWT9</accession>
<evidence type="ECO:0000259" key="6">
    <source>
        <dbReference type="PROSITE" id="PS51669"/>
    </source>
</evidence>
<dbReference type="Pfam" id="PF00384">
    <property type="entry name" value="Molybdopterin"/>
    <property type="match status" value="1"/>
</dbReference>
<keyword evidence="1" id="KW-0004">4Fe-4S</keyword>
<sequence length="705" mass="79545">MTKQIDKPERKEIESVCTYCGVGCDITGVVENNKIVKIYAQKDGVVSEGKLCIKGKYGYDFVDAKDRIREPRIRKTFLDKNPHIKDKFQDKLSCFDDDFMTGDVETATGIAAMKLAEIKQKYGGESFCAIGGARTSCESAYSFQKFCRQTMGSPHVDNCARVCHSPSLKGMKTTIGEGAATNPYNDIYETEFMVVIGSNTMEAHPIIANRIVSMARTHNNLAVIDVRETKLAKLAKYNCIIPFEANMLILNMMAYVIIDEELYDKSFIGNRTKDFDVYKESILNDPYANPAFLSKIEGYEYLAKMVSNIAREYAVKKSMIFWGLGITEHLDGSYAVMAMTNLALMTGNIGKTGAGLMPLRGQNNVQGACDMGCLPYYLPDYQNTPSGLMTPQLVEAMNEGQIKALLNMGEDIMHIHPNIEKIDKAMDNLEFCMVQELFMTEVTKKADIIIGVKSAYEKTGVYVNAMRRLHLSQPLVESDLPDDWEVLTQMAQKLGDGDNFHFKSSEDVWNEVRVEAPRRFSGAAYYRLERHRKRGMQWPIYHEDTPILHLLDFRTDDGLGKFVYKQYDLRGQIEEILENKFYDDSPNGFYLTTGRTLPHYNNAAQTKRTKSLYDKHSEDTLFAAIEDEGKFGDKVILKSEYGETEALNVVYTKKVKPKTLFCTFHHAKSRINAVFGDESDALILTARFKSVKVDVIPVGDEVACG</sequence>
<dbReference type="PANTHER" id="PTHR43105">
    <property type="entry name" value="RESPIRATORY NITRATE REDUCTASE"/>
    <property type="match status" value="1"/>
</dbReference>
<dbReference type="InterPro" id="IPR009010">
    <property type="entry name" value="Asp_de-COase-like_dom_sf"/>
</dbReference>
<dbReference type="GO" id="GO:0046872">
    <property type="term" value="F:metal ion binding"/>
    <property type="evidence" value="ECO:0007669"/>
    <property type="project" value="UniProtKB-KW"/>
</dbReference>
<evidence type="ECO:0000256" key="4">
    <source>
        <dbReference type="ARBA" id="ARBA00023004"/>
    </source>
</evidence>
<feature type="domain" description="4Fe-4S Mo/W bis-MGD-type" evidence="6">
    <location>
        <begin position="10"/>
        <end position="66"/>
    </location>
</feature>
<dbReference type="EMBL" id="FPHI01000045">
    <property type="protein sequence ID" value="SFV70185.1"/>
    <property type="molecule type" value="Genomic_DNA"/>
</dbReference>
<dbReference type="Gene3D" id="2.40.40.20">
    <property type="match status" value="1"/>
</dbReference>
<evidence type="ECO:0000313" key="7">
    <source>
        <dbReference type="EMBL" id="SFV70185.1"/>
    </source>
</evidence>
<dbReference type="SMART" id="SM00926">
    <property type="entry name" value="Molybdop_Fe4S4"/>
    <property type="match status" value="1"/>
</dbReference>
<dbReference type="Gene3D" id="3.30.200.210">
    <property type="match status" value="1"/>
</dbReference>
<evidence type="ECO:0000256" key="5">
    <source>
        <dbReference type="ARBA" id="ARBA00023014"/>
    </source>
</evidence>
<dbReference type="GO" id="GO:0051539">
    <property type="term" value="F:4 iron, 4 sulfur cluster binding"/>
    <property type="evidence" value="ECO:0007669"/>
    <property type="project" value="UniProtKB-KW"/>
</dbReference>
<dbReference type="PROSITE" id="PS51669">
    <property type="entry name" value="4FE4S_MOW_BIS_MGD"/>
    <property type="match status" value="1"/>
</dbReference>
<protein>
    <submittedName>
        <fullName evidence="7">NAD-dependent formate dehydrogenase alpha subunit</fullName>
    </submittedName>
</protein>
<dbReference type="Gene3D" id="3.40.228.10">
    <property type="entry name" value="Dimethylsulfoxide Reductase, domain 2"/>
    <property type="match status" value="1"/>
</dbReference>
<dbReference type="InterPro" id="IPR006656">
    <property type="entry name" value="Mopterin_OxRdtase"/>
</dbReference>
<dbReference type="AlphaFoldDB" id="A0A1W1CWT9"/>
<keyword evidence="3" id="KW-0560">Oxidoreductase</keyword>
<keyword evidence="2" id="KW-0479">Metal-binding</keyword>
<evidence type="ECO:0000256" key="3">
    <source>
        <dbReference type="ARBA" id="ARBA00023002"/>
    </source>
</evidence>
<keyword evidence="5" id="KW-0411">Iron-sulfur</keyword>
<dbReference type="Pfam" id="PF01568">
    <property type="entry name" value="Molydop_binding"/>
    <property type="match status" value="1"/>
</dbReference>
<dbReference type="Gene3D" id="3.40.50.740">
    <property type="match status" value="1"/>
</dbReference>
<dbReference type="InterPro" id="IPR006963">
    <property type="entry name" value="Mopterin_OxRdtase_4Fe-4S_dom"/>
</dbReference>
<dbReference type="Pfam" id="PF04879">
    <property type="entry name" value="Molybdop_Fe4S4"/>
    <property type="match status" value="1"/>
</dbReference>
<dbReference type="InterPro" id="IPR006657">
    <property type="entry name" value="MoPterin_dinucl-bd_dom"/>
</dbReference>
<dbReference type="GO" id="GO:0022904">
    <property type="term" value="P:respiratory electron transport chain"/>
    <property type="evidence" value="ECO:0007669"/>
    <property type="project" value="TreeGrafter"/>
</dbReference>
<dbReference type="InterPro" id="IPR050123">
    <property type="entry name" value="Prok_molybdopt-oxidoreductase"/>
</dbReference>
<name>A0A1W1CWT9_9ZZZZ</name>
<proteinExistence type="predicted"/>
<evidence type="ECO:0000256" key="1">
    <source>
        <dbReference type="ARBA" id="ARBA00022485"/>
    </source>
</evidence>
<dbReference type="PANTHER" id="PTHR43105:SF14">
    <property type="entry name" value="FORMATE DEHYDROGENASE H"/>
    <property type="match status" value="1"/>
</dbReference>